<keyword evidence="1" id="KW-1133">Transmembrane helix</keyword>
<comment type="caution">
    <text evidence="2">The sequence shown here is derived from an EMBL/GenBank/DDBJ whole genome shotgun (WGS) entry which is preliminary data.</text>
</comment>
<dbReference type="Proteomes" id="UP001444661">
    <property type="component" value="Unassembled WGS sequence"/>
</dbReference>
<evidence type="ECO:0000313" key="3">
    <source>
        <dbReference type="Proteomes" id="UP001444661"/>
    </source>
</evidence>
<feature type="transmembrane region" description="Helical" evidence="1">
    <location>
        <begin position="69"/>
        <end position="87"/>
    </location>
</feature>
<reference evidence="2 3" key="1">
    <citation type="submission" date="2023-01" db="EMBL/GenBank/DDBJ databases">
        <title>Analysis of 21 Apiospora genomes using comparative genomics revels a genus with tremendous synthesis potential of carbohydrate active enzymes and secondary metabolites.</title>
        <authorList>
            <person name="Sorensen T."/>
        </authorList>
    </citation>
    <scope>NUCLEOTIDE SEQUENCE [LARGE SCALE GENOMIC DNA]</scope>
    <source>
        <strain evidence="2 3">CBS 33761</strain>
    </source>
</reference>
<evidence type="ECO:0000313" key="2">
    <source>
        <dbReference type="EMBL" id="KAK8055697.1"/>
    </source>
</evidence>
<proteinExistence type="predicted"/>
<keyword evidence="3" id="KW-1185">Reference proteome</keyword>
<name>A0ABR1U9Z1_9PEZI</name>
<gene>
    <name evidence="2" type="ORF">PG993_000924</name>
</gene>
<keyword evidence="1" id="KW-0472">Membrane</keyword>
<dbReference type="EMBL" id="JAQQWK010000001">
    <property type="protein sequence ID" value="KAK8055697.1"/>
    <property type="molecule type" value="Genomic_DNA"/>
</dbReference>
<evidence type="ECO:0000256" key="1">
    <source>
        <dbReference type="SAM" id="Phobius"/>
    </source>
</evidence>
<accession>A0ABR1U9Z1</accession>
<organism evidence="2 3">
    <name type="scientific">Apiospora rasikravindrae</name>
    <dbReference type="NCBI Taxonomy" id="990691"/>
    <lineage>
        <taxon>Eukaryota</taxon>
        <taxon>Fungi</taxon>
        <taxon>Dikarya</taxon>
        <taxon>Ascomycota</taxon>
        <taxon>Pezizomycotina</taxon>
        <taxon>Sordariomycetes</taxon>
        <taxon>Xylariomycetidae</taxon>
        <taxon>Amphisphaeriales</taxon>
        <taxon>Apiosporaceae</taxon>
        <taxon>Apiospora</taxon>
    </lineage>
</organism>
<keyword evidence="1" id="KW-0812">Transmembrane</keyword>
<protein>
    <submittedName>
        <fullName evidence="2">Uncharacterized protein</fullName>
    </submittedName>
</protein>
<sequence length="109" mass="12793">MCCKILVFAITLFGLYNCLRAPGYYWRDLMLNVKWIRAPSTSRLVVPMPLALLCYDAYGLLWTCVATPVMIWTVVMNFAFCFLWVYVARPDWEASAKDLTQRASRLRRW</sequence>